<reference evidence="7" key="1">
    <citation type="submission" date="2025-08" db="UniProtKB">
        <authorList>
            <consortium name="Ensembl"/>
        </authorList>
    </citation>
    <scope>IDENTIFICATION</scope>
</reference>
<keyword evidence="4 6" id="KW-1133">Transmembrane helix</keyword>
<reference evidence="7" key="2">
    <citation type="submission" date="2025-09" db="UniProtKB">
        <authorList>
            <consortium name="Ensembl"/>
        </authorList>
    </citation>
    <scope>IDENTIFICATION</scope>
</reference>
<dbReference type="PANTHER" id="PTHR23320">
    <property type="entry name" value="MEMBRANE-SPANNING 4-DOMAINS SUBFAMILY A MS4A -RELATED"/>
    <property type="match status" value="1"/>
</dbReference>
<dbReference type="GO" id="GO:0016020">
    <property type="term" value="C:membrane"/>
    <property type="evidence" value="ECO:0007669"/>
    <property type="project" value="UniProtKB-SubCell"/>
</dbReference>
<feature type="transmembrane region" description="Helical" evidence="6">
    <location>
        <begin position="57"/>
        <end position="84"/>
    </location>
</feature>
<proteinExistence type="inferred from homology"/>
<dbReference type="Proteomes" id="UP000694568">
    <property type="component" value="Unplaced"/>
</dbReference>
<evidence type="ECO:0000313" key="8">
    <source>
        <dbReference type="Proteomes" id="UP000694568"/>
    </source>
</evidence>
<dbReference type="GeneTree" id="ENSGT00510000051675"/>
<comment type="subcellular location">
    <subcellularLocation>
        <location evidence="1">Membrane</location>
        <topology evidence="1">Multi-pass membrane protein</topology>
    </subcellularLocation>
</comment>
<gene>
    <name evidence="7" type="primary">LOC116035967</name>
</gene>
<feature type="transmembrane region" description="Helical" evidence="6">
    <location>
        <begin position="96"/>
        <end position="118"/>
    </location>
</feature>
<evidence type="ECO:0000256" key="4">
    <source>
        <dbReference type="ARBA" id="ARBA00022989"/>
    </source>
</evidence>
<evidence type="ECO:0000256" key="1">
    <source>
        <dbReference type="ARBA" id="ARBA00004141"/>
    </source>
</evidence>
<feature type="transmembrane region" description="Helical" evidence="6">
    <location>
        <begin position="125"/>
        <end position="144"/>
    </location>
</feature>
<dbReference type="AlphaFoldDB" id="A0A8C9YKC2"/>
<comment type="similarity">
    <text evidence="2">Belongs to the MS4A family.</text>
</comment>
<organism evidence="7 8">
    <name type="scientific">Sander lucioperca</name>
    <name type="common">Pike-perch</name>
    <name type="synonym">Perca lucioperca</name>
    <dbReference type="NCBI Taxonomy" id="283035"/>
    <lineage>
        <taxon>Eukaryota</taxon>
        <taxon>Metazoa</taxon>
        <taxon>Chordata</taxon>
        <taxon>Craniata</taxon>
        <taxon>Vertebrata</taxon>
        <taxon>Euteleostomi</taxon>
        <taxon>Actinopterygii</taxon>
        <taxon>Neopterygii</taxon>
        <taxon>Teleostei</taxon>
        <taxon>Neoteleostei</taxon>
        <taxon>Acanthomorphata</taxon>
        <taxon>Eupercaria</taxon>
        <taxon>Perciformes</taxon>
        <taxon>Percoidei</taxon>
        <taxon>Percidae</taxon>
        <taxon>Luciopercinae</taxon>
        <taxon>Sander</taxon>
    </lineage>
</organism>
<dbReference type="Ensembl" id="ENSSLUT00000026840.1">
    <property type="protein sequence ID" value="ENSSLUP00000025983.1"/>
    <property type="gene ID" value="ENSSLUG00000011831.1"/>
</dbReference>
<evidence type="ECO:0000256" key="6">
    <source>
        <dbReference type="SAM" id="Phobius"/>
    </source>
</evidence>
<sequence>MSVTMTKADGITVFTVTSDPQSVYPPLCQILKSLCYSPVCCSVSQHLRRVQRTSQSVLGALHIMVGLLNICLGTILFCSLSGYWYGPLDPPGFPCWLGGLVRKILLHLFFCVIVNVILNLAGVAFAFTGIVLSSIGMATIYMWWMCNNYDDNYYSGYSRQTTTPTPGKDIMREKCLEGKELALMLLRSMYAVLIVLSALELCLAISSAVMAIKALKSSEKGEKEVEFTKITFHC</sequence>
<evidence type="ECO:0000256" key="3">
    <source>
        <dbReference type="ARBA" id="ARBA00022692"/>
    </source>
</evidence>
<feature type="transmembrane region" description="Helical" evidence="6">
    <location>
        <begin position="189"/>
        <end position="212"/>
    </location>
</feature>
<dbReference type="Pfam" id="PF04103">
    <property type="entry name" value="CD20"/>
    <property type="match status" value="1"/>
</dbReference>
<evidence type="ECO:0000256" key="5">
    <source>
        <dbReference type="ARBA" id="ARBA00023136"/>
    </source>
</evidence>
<evidence type="ECO:0000256" key="2">
    <source>
        <dbReference type="ARBA" id="ARBA00009565"/>
    </source>
</evidence>
<dbReference type="PANTHER" id="PTHR23320:SF125">
    <property type="entry name" value="TRANSMEMBRANE PROTEIN 176L.1-RELATED"/>
    <property type="match status" value="1"/>
</dbReference>
<dbReference type="InterPro" id="IPR007237">
    <property type="entry name" value="CD20-like"/>
</dbReference>
<accession>A0A8C9YKC2</accession>
<keyword evidence="5 6" id="KW-0472">Membrane</keyword>
<keyword evidence="3 6" id="KW-0812">Transmembrane</keyword>
<keyword evidence="8" id="KW-1185">Reference proteome</keyword>
<protein>
    <submittedName>
        <fullName evidence="7">Uncharacterized protein</fullName>
    </submittedName>
</protein>
<dbReference type="InterPro" id="IPR030417">
    <property type="entry name" value="MS4A"/>
</dbReference>
<name>A0A8C9YKC2_SANLU</name>
<evidence type="ECO:0000313" key="7">
    <source>
        <dbReference type="Ensembl" id="ENSSLUP00000025983.1"/>
    </source>
</evidence>